<dbReference type="PANTHER" id="PTHR43245:SF51">
    <property type="entry name" value="SHORT CHAIN DEHYDROGENASE_REDUCTASE FAMILY 42E, MEMBER 2"/>
    <property type="match status" value="1"/>
</dbReference>
<organism evidence="4 5">
    <name type="scientific">Parascedosporium putredinis</name>
    <dbReference type="NCBI Taxonomy" id="1442378"/>
    <lineage>
        <taxon>Eukaryota</taxon>
        <taxon>Fungi</taxon>
        <taxon>Dikarya</taxon>
        <taxon>Ascomycota</taxon>
        <taxon>Pezizomycotina</taxon>
        <taxon>Sordariomycetes</taxon>
        <taxon>Hypocreomycetidae</taxon>
        <taxon>Microascales</taxon>
        <taxon>Microascaceae</taxon>
        <taxon>Parascedosporium</taxon>
    </lineage>
</organism>
<comment type="caution">
    <text evidence="4">The sequence shown here is derived from an EMBL/GenBank/DDBJ whole genome shotgun (WGS) entry which is preliminary data.</text>
</comment>
<dbReference type="GO" id="GO:0016616">
    <property type="term" value="F:oxidoreductase activity, acting on the CH-OH group of donors, NAD or NADP as acceptor"/>
    <property type="evidence" value="ECO:0007669"/>
    <property type="project" value="InterPro"/>
</dbReference>
<keyword evidence="5" id="KW-1185">Reference proteome</keyword>
<evidence type="ECO:0000256" key="1">
    <source>
        <dbReference type="ARBA" id="ARBA00009219"/>
    </source>
</evidence>
<evidence type="ECO:0000256" key="2">
    <source>
        <dbReference type="ARBA" id="ARBA00023002"/>
    </source>
</evidence>
<dbReference type="Proteomes" id="UP000838763">
    <property type="component" value="Unassembled WGS sequence"/>
</dbReference>
<evidence type="ECO:0000313" key="4">
    <source>
        <dbReference type="EMBL" id="CAI4216768.1"/>
    </source>
</evidence>
<protein>
    <recommendedName>
        <fullName evidence="3">3-beta hydroxysteroid dehydrogenase/isomerase domain-containing protein</fullName>
    </recommendedName>
</protein>
<dbReference type="EMBL" id="CALLCH030000015">
    <property type="protein sequence ID" value="CAI4216768.1"/>
    <property type="molecule type" value="Genomic_DNA"/>
</dbReference>
<evidence type="ECO:0000259" key="3">
    <source>
        <dbReference type="Pfam" id="PF01073"/>
    </source>
</evidence>
<dbReference type="InterPro" id="IPR050177">
    <property type="entry name" value="Lipid_A_modif_metabolic_enz"/>
</dbReference>
<dbReference type="SUPFAM" id="SSF51735">
    <property type="entry name" value="NAD(P)-binding Rossmann-fold domains"/>
    <property type="match status" value="1"/>
</dbReference>
<accession>A0A9P1H669</accession>
<dbReference type="GO" id="GO:0006694">
    <property type="term" value="P:steroid biosynthetic process"/>
    <property type="evidence" value="ECO:0007669"/>
    <property type="project" value="InterPro"/>
</dbReference>
<name>A0A9P1H669_9PEZI</name>
<feature type="domain" description="3-beta hydroxysteroid dehydrogenase/isomerase" evidence="3">
    <location>
        <begin position="79"/>
        <end position="268"/>
    </location>
</feature>
<comment type="similarity">
    <text evidence="1">Belongs to the 3-beta-HSD family.</text>
</comment>
<proteinExistence type="inferred from homology"/>
<dbReference type="AlphaFoldDB" id="A0A9P1H669"/>
<gene>
    <name evidence="4" type="ORF">PPNO1_LOCUS6415</name>
</gene>
<dbReference type="Pfam" id="PF01073">
    <property type="entry name" value="3Beta_HSD"/>
    <property type="match status" value="2"/>
</dbReference>
<evidence type="ECO:0000313" key="5">
    <source>
        <dbReference type="Proteomes" id="UP000838763"/>
    </source>
</evidence>
<dbReference type="OrthoDB" id="10058185at2759"/>
<dbReference type="PANTHER" id="PTHR43245">
    <property type="entry name" value="BIFUNCTIONAL POLYMYXIN RESISTANCE PROTEIN ARNA"/>
    <property type="match status" value="1"/>
</dbReference>
<sequence length="337" mass="37240">MAQTTTTTTEKKAILGKVLVIGGNGFLGHHIVKLLFSSWSATVAVIDLKCERNRLDGAQYFEADITNADAVKAVFDQFRPDIVNVEGTKVIVDACLHAGVKVLVYTSSASILSDNKTDLRNANENFPVIRAPTRPTEDIVLKANRTGEHNLLTAAIRPAGIFGEGDGMTTKHMVQIYVDGRTNVQVGDNNNLFDFTYVGNVAHAHLLAALRLLATYRLHPTVPLDTERVDGEAFLVTNDSPMYFWDFARTMWRAAGRDAGLEGVWKLPVDVGILLGFLSERIVYSSMTRYYNINKAKERLGYRPIVSLEEGVNRAVQWCLEDNKQLGAAAAARKKQQ</sequence>
<keyword evidence="2" id="KW-0560">Oxidoreductase</keyword>
<dbReference type="InterPro" id="IPR002225">
    <property type="entry name" value="3Beta_OHSteriod_DH/Estase"/>
</dbReference>
<reference evidence="4" key="1">
    <citation type="submission" date="2022-11" db="EMBL/GenBank/DDBJ databases">
        <authorList>
            <person name="Scott C."/>
            <person name="Bruce N."/>
        </authorList>
    </citation>
    <scope>NUCLEOTIDE SEQUENCE</scope>
</reference>
<dbReference type="InterPro" id="IPR036291">
    <property type="entry name" value="NAD(P)-bd_dom_sf"/>
</dbReference>
<dbReference type="Gene3D" id="3.40.50.720">
    <property type="entry name" value="NAD(P)-binding Rossmann-like Domain"/>
    <property type="match status" value="1"/>
</dbReference>
<feature type="domain" description="3-beta hydroxysteroid dehydrogenase/isomerase" evidence="3">
    <location>
        <begin position="19"/>
        <end position="76"/>
    </location>
</feature>